<dbReference type="Pfam" id="PF00535">
    <property type="entry name" value="Glycos_transf_2"/>
    <property type="match status" value="1"/>
</dbReference>
<name>A0A1R4GCR3_BREDI</name>
<dbReference type="Proteomes" id="UP000195766">
    <property type="component" value="Unassembled WGS sequence"/>
</dbReference>
<dbReference type="PANTHER" id="PTHR43179">
    <property type="entry name" value="RHAMNOSYLTRANSFERASE WBBL"/>
    <property type="match status" value="1"/>
</dbReference>
<dbReference type="InterPro" id="IPR011990">
    <property type="entry name" value="TPR-like_helical_dom_sf"/>
</dbReference>
<evidence type="ECO:0000313" key="3">
    <source>
        <dbReference type="Proteomes" id="UP000195766"/>
    </source>
</evidence>
<dbReference type="Gene3D" id="1.25.40.10">
    <property type="entry name" value="Tetratricopeptide repeat domain"/>
    <property type="match status" value="1"/>
</dbReference>
<dbReference type="Pfam" id="PF14559">
    <property type="entry name" value="TPR_19"/>
    <property type="match status" value="1"/>
</dbReference>
<reference evidence="2 3" key="1">
    <citation type="submission" date="2017-02" db="EMBL/GenBank/DDBJ databases">
        <authorList>
            <person name="Peterson S.W."/>
        </authorList>
    </citation>
    <scope>NUCLEOTIDE SEQUENCE [LARGE SCALE GENOMIC DNA]</scope>
    <source>
        <strain evidence="2 3">3F5N</strain>
    </source>
</reference>
<keyword evidence="2" id="KW-0808">Transferase</keyword>
<dbReference type="AlphaFoldDB" id="A0A1R4GCR3"/>
<organism evidence="2 3">
    <name type="scientific">Brevundimonas diminuta 3F5N</name>
    <dbReference type="NCBI Taxonomy" id="1255603"/>
    <lineage>
        <taxon>Bacteria</taxon>
        <taxon>Pseudomonadati</taxon>
        <taxon>Pseudomonadota</taxon>
        <taxon>Alphaproteobacteria</taxon>
        <taxon>Caulobacterales</taxon>
        <taxon>Caulobacteraceae</taxon>
        <taxon>Brevundimonas</taxon>
    </lineage>
</organism>
<dbReference type="EMBL" id="FUIE01000060">
    <property type="protein sequence ID" value="SJM65845.1"/>
    <property type="molecule type" value="Genomic_DNA"/>
</dbReference>
<gene>
    <name evidence="2" type="ORF">FM111_11525</name>
</gene>
<proteinExistence type="predicted"/>
<evidence type="ECO:0000259" key="1">
    <source>
        <dbReference type="Pfam" id="PF00535"/>
    </source>
</evidence>
<dbReference type="Gene3D" id="3.90.550.10">
    <property type="entry name" value="Spore Coat Polysaccharide Biosynthesis Protein SpsA, Chain A"/>
    <property type="match status" value="1"/>
</dbReference>
<sequence>MRLFNTLKMRLLGIRRERMRRRFGATAGDDARRFNRLDDAITAYETYLARAPHDLGVQLRLAGVLREAGRSEEAAIRLAKLAEVRPDKVKVKLALADTLDEIGSLDRAKSIYSSVLEDDPSNGFAQDALTKIVHAAAAPDLAQPAAPAAGGGARFVNVLIAAAGASAASVMATARSVRCAPNITLSVSAPDFEGELSTEEGFVISTSGPDRAEDETVTLHVEAGVVLKAGALDWLLWAIAQGATAAYADHEDSSGKAVLQSAPDRFDLATNPIPPSLVIFQKSTQGATVPISERLGEAMAVGLVMHVPLVLSRAGKARSQALESAPSNSNENHVLVVIPTRDAVDDLVVMVRSLLNLAAQPSSLEIVVVDNGSQQSIVPEVFGDACGAIVSVVRIDESFNWSRLNNLACKGRNQPIIVFANNDMEMLAAGWDDHLRSLLNMDRVGIVGARLLYPNGLLQHGGIVMGALNGEPLHDGWRVKGEDAGPLDRWIRRRPATAVTGGFMAVRRALFEAAGGFDEVDLPISCSDVDLCLKVGALGWTVLYAPEIELRHHESLTRGHAQDGAERRRAEAEMAVLLARWGQRAAYDPTRNPQWETRGVRLYAGRRPLTTDQVVDWALKTASRPETSFQEDTPTLA</sequence>
<dbReference type="GO" id="GO:0016740">
    <property type="term" value="F:transferase activity"/>
    <property type="evidence" value="ECO:0007669"/>
    <property type="project" value="UniProtKB-KW"/>
</dbReference>
<dbReference type="PANTHER" id="PTHR43179:SF7">
    <property type="entry name" value="RHAMNOSYLTRANSFERASE WBBL"/>
    <property type="match status" value="1"/>
</dbReference>
<feature type="domain" description="Glycosyltransferase 2-like" evidence="1">
    <location>
        <begin position="336"/>
        <end position="453"/>
    </location>
</feature>
<dbReference type="SUPFAM" id="SSF48452">
    <property type="entry name" value="TPR-like"/>
    <property type="match status" value="1"/>
</dbReference>
<dbReference type="SUPFAM" id="SSF53448">
    <property type="entry name" value="Nucleotide-diphospho-sugar transferases"/>
    <property type="match status" value="1"/>
</dbReference>
<dbReference type="InterPro" id="IPR001173">
    <property type="entry name" value="Glyco_trans_2-like"/>
</dbReference>
<accession>A0A1R4GCR3</accession>
<evidence type="ECO:0000313" key="2">
    <source>
        <dbReference type="EMBL" id="SJM65845.1"/>
    </source>
</evidence>
<dbReference type="OrthoDB" id="5291101at2"/>
<protein>
    <submittedName>
        <fullName evidence="2">Glycosyl transferase, group 2 family protein</fullName>
    </submittedName>
</protein>
<dbReference type="InterPro" id="IPR029044">
    <property type="entry name" value="Nucleotide-diphossugar_trans"/>
</dbReference>